<sequence length="133" mass="14786">MDIKAKLIEKQETAQISASFRKREFVVEYAENPQYPEFIKFELIQDKCEQIDGFNIGQEINVAFNLKGRKWTNPQGQVVYFNSLQAWRVSAANDIASAPSNGQPAGNGAAAESLAEPEWLNSSSDADADDLPF</sequence>
<proteinExistence type="predicted"/>
<dbReference type="SUPFAM" id="SSF50249">
    <property type="entry name" value="Nucleic acid-binding proteins"/>
    <property type="match status" value="1"/>
</dbReference>
<evidence type="ECO:0000313" key="2">
    <source>
        <dbReference type="EMBL" id="UXP31810.1"/>
    </source>
</evidence>
<protein>
    <submittedName>
        <fullName evidence="2">DUF3127 domain-containing protein</fullName>
    </submittedName>
</protein>
<dbReference type="InterPro" id="IPR012340">
    <property type="entry name" value="NA-bd_OB-fold"/>
</dbReference>
<reference evidence="2" key="1">
    <citation type="submission" date="2022-09" db="EMBL/GenBank/DDBJ databases">
        <title>Comparative genomics and taxonomic characterization of three novel marine species of genus Reichenbachiella exhibiting antioxidant and polysaccharide degradation activities.</title>
        <authorList>
            <person name="Muhammad N."/>
            <person name="Lee Y.-J."/>
            <person name="Ko J."/>
            <person name="Kim S.-G."/>
        </authorList>
    </citation>
    <scope>NUCLEOTIDE SEQUENCE</scope>
    <source>
        <strain evidence="2">BKB1-1</strain>
    </source>
</reference>
<dbReference type="EMBL" id="CP106679">
    <property type="protein sequence ID" value="UXP31810.1"/>
    <property type="molecule type" value="Genomic_DNA"/>
</dbReference>
<evidence type="ECO:0000313" key="3">
    <source>
        <dbReference type="Proteomes" id="UP001065174"/>
    </source>
</evidence>
<gene>
    <name evidence="2" type="ORF">N6H18_15795</name>
</gene>
<feature type="region of interest" description="Disordered" evidence="1">
    <location>
        <begin position="96"/>
        <end position="133"/>
    </location>
</feature>
<evidence type="ECO:0000256" key="1">
    <source>
        <dbReference type="SAM" id="MobiDB-lite"/>
    </source>
</evidence>
<dbReference type="RefSeq" id="WP_262309249.1">
    <property type="nucleotide sequence ID" value="NZ_CP106679.1"/>
</dbReference>
<dbReference type="Pfam" id="PF11325">
    <property type="entry name" value="DUF3127"/>
    <property type="match status" value="1"/>
</dbReference>
<dbReference type="InterPro" id="IPR021474">
    <property type="entry name" value="DUF3127"/>
</dbReference>
<keyword evidence="3" id="KW-1185">Reference proteome</keyword>
<name>A0ABY6CP52_9BACT</name>
<organism evidence="2 3">
    <name type="scientific">Reichenbachiella agarivorans</name>
    <dbReference type="NCBI Taxonomy" id="2979464"/>
    <lineage>
        <taxon>Bacteria</taxon>
        <taxon>Pseudomonadati</taxon>
        <taxon>Bacteroidota</taxon>
        <taxon>Cytophagia</taxon>
        <taxon>Cytophagales</taxon>
        <taxon>Reichenbachiellaceae</taxon>
        <taxon>Reichenbachiella</taxon>
    </lineage>
</organism>
<dbReference type="Proteomes" id="UP001065174">
    <property type="component" value="Chromosome"/>
</dbReference>
<accession>A0ABY6CP52</accession>